<dbReference type="InterPro" id="IPR013658">
    <property type="entry name" value="SGL"/>
</dbReference>
<keyword evidence="4" id="KW-1185">Reference proteome</keyword>
<evidence type="ECO:0000259" key="2">
    <source>
        <dbReference type="Pfam" id="PF08450"/>
    </source>
</evidence>
<dbReference type="PANTHER" id="PTHR47572:SF4">
    <property type="entry name" value="LACTONASE DRP35"/>
    <property type="match status" value="1"/>
</dbReference>
<dbReference type="Gene3D" id="2.120.10.30">
    <property type="entry name" value="TolB, C-terminal domain"/>
    <property type="match status" value="1"/>
</dbReference>
<sequence>MTKRTVLVVFAGAALFFLLPALLKAQITDKNSIIAKGAKLEKLGDGYAFTEGPAVDREGNVYFTDQPNNKVYKWTASTGKISLFTDQAGRSNGLYFDQKGNLIAAADMDNQLWSFDKTGKPAVLVKEYKGKPLNGPNDLWISPTGAMYITDPLYKRDYWTRNPERQQAGEYVYYLSPDRKKFYSVDTTLVKPNGIVGTPDGKKLYVADIEAGKTYEYTIDKDGSLSGKKLFANMGSDGMTIDRQGNVYLTGKGVTVFDKEGQQIAHIPIQENWTANVVFGGKDRSTLFITAMGSVYGLKMKVKGL</sequence>
<name>A0A3M9MKP9_9BACT</name>
<dbReference type="EMBL" id="RJJD01000008">
    <property type="protein sequence ID" value="RNI26059.1"/>
    <property type="molecule type" value="Genomic_DNA"/>
</dbReference>
<organism evidence="3 4">
    <name type="scientific">Rufibacter latericius</name>
    <dbReference type="NCBI Taxonomy" id="2487040"/>
    <lineage>
        <taxon>Bacteria</taxon>
        <taxon>Pseudomonadati</taxon>
        <taxon>Bacteroidota</taxon>
        <taxon>Cytophagia</taxon>
        <taxon>Cytophagales</taxon>
        <taxon>Hymenobacteraceae</taxon>
        <taxon>Rufibacter</taxon>
    </lineage>
</organism>
<dbReference type="Pfam" id="PF08450">
    <property type="entry name" value="SGL"/>
    <property type="match status" value="1"/>
</dbReference>
<gene>
    <name evidence="3" type="ORF">EFB08_14635</name>
</gene>
<evidence type="ECO:0000256" key="1">
    <source>
        <dbReference type="ARBA" id="ARBA00022801"/>
    </source>
</evidence>
<evidence type="ECO:0000313" key="4">
    <source>
        <dbReference type="Proteomes" id="UP000272117"/>
    </source>
</evidence>
<comment type="caution">
    <text evidence="3">The sequence shown here is derived from an EMBL/GenBank/DDBJ whole genome shotgun (WGS) entry which is preliminary data.</text>
</comment>
<accession>A0A3M9MKP9</accession>
<dbReference type="PANTHER" id="PTHR47572">
    <property type="entry name" value="LIPOPROTEIN-RELATED"/>
    <property type="match status" value="1"/>
</dbReference>
<dbReference type="GO" id="GO:0016787">
    <property type="term" value="F:hydrolase activity"/>
    <property type="evidence" value="ECO:0007669"/>
    <property type="project" value="UniProtKB-KW"/>
</dbReference>
<evidence type="ECO:0000313" key="3">
    <source>
        <dbReference type="EMBL" id="RNI26059.1"/>
    </source>
</evidence>
<protein>
    <submittedName>
        <fullName evidence="3">SMP-30/gluconolactonase/LRE family protein</fullName>
    </submittedName>
</protein>
<feature type="domain" description="SMP-30/Gluconolactonase/LRE-like region" evidence="2">
    <location>
        <begin position="49"/>
        <end position="291"/>
    </location>
</feature>
<dbReference type="OrthoDB" id="241638at2"/>
<dbReference type="AlphaFoldDB" id="A0A3M9MKP9"/>
<dbReference type="InterPro" id="IPR011042">
    <property type="entry name" value="6-blade_b-propeller_TolB-like"/>
</dbReference>
<dbReference type="SUPFAM" id="SSF63829">
    <property type="entry name" value="Calcium-dependent phosphotriesterase"/>
    <property type="match status" value="1"/>
</dbReference>
<keyword evidence="1" id="KW-0378">Hydrolase</keyword>
<dbReference type="RefSeq" id="WP_123127682.1">
    <property type="nucleotide sequence ID" value="NZ_RJJD01000008.1"/>
</dbReference>
<reference evidence="3 4" key="1">
    <citation type="submission" date="2018-11" db="EMBL/GenBank/DDBJ databases">
        <title>Rufibacter latericius sp. nov., isolated from water in Baiyang Lake.</title>
        <authorList>
            <person name="Yang Y."/>
        </authorList>
    </citation>
    <scope>NUCLEOTIDE SEQUENCE [LARGE SCALE GENOMIC DNA]</scope>
    <source>
        <strain evidence="3 4">R-22-1c-1</strain>
    </source>
</reference>
<dbReference type="Proteomes" id="UP000272117">
    <property type="component" value="Unassembled WGS sequence"/>
</dbReference>
<proteinExistence type="predicted"/>
<dbReference type="InterPro" id="IPR051262">
    <property type="entry name" value="SMP-30/CGR1_Lactonase"/>
</dbReference>